<dbReference type="EMBL" id="EF101928">
    <property type="protein sequence ID" value="ABT16375.1"/>
    <property type="molecule type" value="Genomic_DNA"/>
</dbReference>
<dbReference type="OrthoDB" id="35539at10239"/>
<reference evidence="1 2" key="1">
    <citation type="submission" date="2006-09" db="EMBL/GenBank/DDBJ databases">
        <title>Sequence and annotation of the 288-kb ATCV-1 virus that infects an endosymbiotic Chlorella strain of the heliozoon Acanthocystis turfacea.</title>
        <authorList>
            <person name="Fitzgerald L.A."/>
            <person name="Graves M.V."/>
            <person name="Li X."/>
            <person name="Pfitzner A.J.P."/>
            <person name="Hartigan J."/>
            <person name="Van Etten J.L."/>
        </authorList>
    </citation>
    <scope>NUCLEOTIDE SEQUENCE [LARGE SCALE GENOMIC DNA]</scope>
    <source>
        <strain evidence="1 2">ATCV-1</strain>
    </source>
</reference>
<evidence type="ECO:0000313" key="2">
    <source>
        <dbReference type="Proteomes" id="UP000202420"/>
    </source>
</evidence>
<dbReference type="Proteomes" id="UP000202420">
    <property type="component" value="Segment"/>
</dbReference>
<sequence length="113" mass="11822">MISRFTVLCIVLFAATNAFQGMYIQSLGDVSAAMGFQCESCEKARPFFAVAAISNAFKLRTLGFVGFALAAMGRLDLAEKILALHYGLVGIDDDSVVPVGRLAAGLAGVSLAT</sequence>
<accession>A7K8K1</accession>
<organism evidence="1 2">
    <name type="scientific">Chlorovirus heliozoae</name>
    <dbReference type="NCBI Taxonomy" id="322019"/>
    <lineage>
        <taxon>Viruses</taxon>
        <taxon>Varidnaviria</taxon>
        <taxon>Bamfordvirae</taxon>
        <taxon>Nucleocytoviricota</taxon>
        <taxon>Megaviricetes</taxon>
        <taxon>Algavirales</taxon>
        <taxon>Phycodnaviridae</taxon>
        <taxon>Chlorovirus</taxon>
    </lineage>
</organism>
<protein>
    <submittedName>
        <fullName evidence="1">Uncharacterized protein Z241R</fullName>
    </submittedName>
</protein>
<keyword evidence="2" id="KW-1185">Reference proteome</keyword>
<gene>
    <name evidence="1" type="primary">Z241R</name>
    <name evidence="1" type="ORF">ATCV1_Z241R</name>
</gene>
<dbReference type="GeneID" id="5470631"/>
<dbReference type="RefSeq" id="YP_001426722.1">
    <property type="nucleotide sequence ID" value="NC_008724.1"/>
</dbReference>
<dbReference type="KEGG" id="vg:5470631"/>
<evidence type="ECO:0000313" key="1">
    <source>
        <dbReference type="EMBL" id="ABT16375.1"/>
    </source>
</evidence>
<name>A7K8K1_9PHYC</name>
<proteinExistence type="predicted"/>